<evidence type="ECO:0000256" key="1">
    <source>
        <dbReference type="SAM" id="MobiDB-lite"/>
    </source>
</evidence>
<feature type="region of interest" description="Disordered" evidence="1">
    <location>
        <begin position="40"/>
        <end position="59"/>
    </location>
</feature>
<keyword evidence="2" id="KW-0732">Signal</keyword>
<dbReference type="RefSeq" id="WP_186410492.1">
    <property type="nucleotide sequence ID" value="NZ_FLQY01000099.1"/>
</dbReference>
<evidence type="ECO:0008006" key="5">
    <source>
        <dbReference type="Google" id="ProtNLM"/>
    </source>
</evidence>
<organism evidence="3 4">
    <name type="scientific">Candidatus Propionivibrio aalborgensis</name>
    <dbReference type="NCBI Taxonomy" id="1860101"/>
    <lineage>
        <taxon>Bacteria</taxon>
        <taxon>Pseudomonadati</taxon>
        <taxon>Pseudomonadota</taxon>
        <taxon>Betaproteobacteria</taxon>
        <taxon>Rhodocyclales</taxon>
        <taxon>Rhodocyclaceae</taxon>
        <taxon>Propionivibrio</taxon>
    </lineage>
</organism>
<keyword evidence="4" id="KW-1185">Reference proteome</keyword>
<gene>
    <name evidence="3" type="ORF">PROAA_1880003</name>
</gene>
<proteinExistence type="predicted"/>
<feature type="signal peptide" evidence="2">
    <location>
        <begin position="1"/>
        <end position="27"/>
    </location>
</feature>
<dbReference type="EMBL" id="FLQY01000099">
    <property type="protein sequence ID" value="SBT06412.1"/>
    <property type="molecule type" value="Genomic_DNA"/>
</dbReference>
<accession>A0A1A8XPP9</accession>
<feature type="chain" id="PRO_5008381623" description="Secreted protein" evidence="2">
    <location>
        <begin position="28"/>
        <end position="355"/>
    </location>
</feature>
<protein>
    <recommendedName>
        <fullName evidence="5">Secreted protein</fullName>
    </recommendedName>
</protein>
<evidence type="ECO:0000313" key="3">
    <source>
        <dbReference type="EMBL" id="SBT06412.1"/>
    </source>
</evidence>
<name>A0A1A8XPP9_9RHOO</name>
<evidence type="ECO:0000256" key="2">
    <source>
        <dbReference type="SAM" id="SignalP"/>
    </source>
</evidence>
<dbReference type="Proteomes" id="UP000199600">
    <property type="component" value="Unassembled WGS sequence"/>
</dbReference>
<evidence type="ECO:0000313" key="4">
    <source>
        <dbReference type="Proteomes" id="UP000199600"/>
    </source>
</evidence>
<feature type="compositionally biased region" description="Low complexity" evidence="1">
    <location>
        <begin position="72"/>
        <end position="82"/>
    </location>
</feature>
<feature type="region of interest" description="Disordered" evidence="1">
    <location>
        <begin position="72"/>
        <end position="99"/>
    </location>
</feature>
<sequence length="355" mass="38084">MKCVNHSNLLLPLLFLLLMVIAGGVAAQTVDGARITSTCQVERPSDSGHGARSEDAPSGSGLSFSIGGFALGGSRPRSPSYESESENTPREESHSHGNVGVGLSINLGELFRHLGKPEIPQQLFEDGPRFESAFSMACIPVRGFVRGGWPLVIDYQADPGTVASVEIHVEGRDPVVIPLRRGSEHNLLKLRLPDQLGNELSPALLLVRAVKDQPGAPVLGRINVFGLGAGPRAVGSVAIDQVDFQPGTMSLGKKETARFSFYSRSDFNRAAAEVLRVINRDGDLQVRLARSIPFDGGVAAGTWVGRDKPLIWDGTDADRQPSLGQHLMQVRAWLSAQAGGDWVAAWSAWTVEVTR</sequence>
<reference evidence="3 4" key="1">
    <citation type="submission" date="2016-06" db="EMBL/GenBank/DDBJ databases">
        <authorList>
            <person name="Kjaerup R.B."/>
            <person name="Dalgaard T.S."/>
            <person name="Juul-Madsen H.R."/>
        </authorList>
    </citation>
    <scope>NUCLEOTIDE SEQUENCE [LARGE SCALE GENOMIC DNA]</scope>
    <source>
        <strain evidence="3">2</strain>
    </source>
</reference>
<dbReference type="AlphaFoldDB" id="A0A1A8XPP9"/>
<feature type="compositionally biased region" description="Basic and acidic residues" evidence="1">
    <location>
        <begin position="43"/>
        <end position="55"/>
    </location>
</feature>